<sequence>MRVLVTGAGGYLGSAVAERLQRDGHEVVGLVRRESACLPAELPLRFADLRAPESLTAAVRDVDAVCHLAGLTRARESVADPLPYFHVNVGGTVALLEAMARAGVENMVFASTVAIYATDVQPMTEDLPDAPPHPYAASKQAAESAIAAQVATGRLAAIVLRMSNIVGGADTDPTRLLPRLRAVAAGTSPRLPINGDGTATRDYLHIEDAARAFTAALTHLPAPGACRRYNIGSGTGTSINDLIDRTAHLTGHPIPVDHHPAAQEPPTLICDNSRAARELDWHPTWDIESILREMWTSGSPL</sequence>
<organism evidence="7 8">
    <name type="scientific">Nocardia amikacinitolerans</name>
    <dbReference type="NCBI Taxonomy" id="756689"/>
    <lineage>
        <taxon>Bacteria</taxon>
        <taxon>Bacillati</taxon>
        <taxon>Actinomycetota</taxon>
        <taxon>Actinomycetes</taxon>
        <taxon>Mycobacteriales</taxon>
        <taxon>Nocardiaceae</taxon>
        <taxon>Nocardia</taxon>
    </lineage>
</organism>
<accession>A0A285L6X1</accession>
<evidence type="ECO:0000256" key="3">
    <source>
        <dbReference type="ARBA" id="ARBA00018569"/>
    </source>
</evidence>
<dbReference type="SUPFAM" id="SSF51735">
    <property type="entry name" value="NAD(P)-binding Rossmann-fold domains"/>
    <property type="match status" value="1"/>
</dbReference>
<evidence type="ECO:0000256" key="1">
    <source>
        <dbReference type="ARBA" id="ARBA00004947"/>
    </source>
</evidence>
<dbReference type="InterPro" id="IPR001509">
    <property type="entry name" value="Epimerase_deHydtase"/>
</dbReference>
<dbReference type="PANTHER" id="PTHR43725">
    <property type="entry name" value="UDP-GLUCOSE 4-EPIMERASE"/>
    <property type="match status" value="1"/>
</dbReference>
<reference evidence="7 8" key="1">
    <citation type="submission" date="2017-09" db="EMBL/GenBank/DDBJ databases">
        <authorList>
            <person name="Ehlers B."/>
            <person name="Leendertz F.H."/>
        </authorList>
    </citation>
    <scope>NUCLEOTIDE SEQUENCE [LARGE SCALE GENOMIC DNA]</scope>
    <source>
        <strain evidence="7 8">DSM 45537</strain>
    </source>
</reference>
<keyword evidence="8" id="KW-1185">Reference proteome</keyword>
<comment type="pathway">
    <text evidence="1">Carbohydrate metabolism; galactose metabolism.</text>
</comment>
<evidence type="ECO:0000259" key="6">
    <source>
        <dbReference type="Pfam" id="PF01370"/>
    </source>
</evidence>
<dbReference type="STRING" id="1379680.GCA_001612615_04735"/>
<dbReference type="RefSeq" id="WP_179830836.1">
    <property type="nucleotide sequence ID" value="NZ_JAMTCV010000001.1"/>
</dbReference>
<dbReference type="AlphaFoldDB" id="A0A285L6X1"/>
<protein>
    <recommendedName>
        <fullName evidence="3">UDP-glucose 4-epimerase</fullName>
    </recommendedName>
    <alternativeName>
        <fullName evidence="5">Galactowaldenase</fullName>
    </alternativeName>
    <alternativeName>
        <fullName evidence="4">UDP-galactose 4-epimerase</fullName>
    </alternativeName>
</protein>
<dbReference type="PANTHER" id="PTHR43725:SF53">
    <property type="entry name" value="UDP-ARABINOSE 4-EPIMERASE 1"/>
    <property type="match status" value="1"/>
</dbReference>
<evidence type="ECO:0000313" key="7">
    <source>
        <dbReference type="EMBL" id="SNY80695.1"/>
    </source>
</evidence>
<dbReference type="InterPro" id="IPR036291">
    <property type="entry name" value="NAD(P)-bd_dom_sf"/>
</dbReference>
<dbReference type="EMBL" id="OBEG01000002">
    <property type="protein sequence ID" value="SNY80695.1"/>
    <property type="molecule type" value="Genomic_DNA"/>
</dbReference>
<evidence type="ECO:0000256" key="4">
    <source>
        <dbReference type="ARBA" id="ARBA00031367"/>
    </source>
</evidence>
<name>A0A285L6X1_9NOCA</name>
<feature type="domain" description="NAD-dependent epimerase/dehydratase" evidence="6">
    <location>
        <begin position="3"/>
        <end position="232"/>
    </location>
</feature>
<evidence type="ECO:0000256" key="5">
    <source>
        <dbReference type="ARBA" id="ARBA00033067"/>
    </source>
</evidence>
<dbReference type="Pfam" id="PF01370">
    <property type="entry name" value="Epimerase"/>
    <property type="match status" value="1"/>
</dbReference>
<evidence type="ECO:0000313" key="8">
    <source>
        <dbReference type="Proteomes" id="UP000219565"/>
    </source>
</evidence>
<comment type="similarity">
    <text evidence="2">Belongs to the NAD(P)-dependent epimerase/dehydratase family.</text>
</comment>
<dbReference type="Gene3D" id="3.40.50.720">
    <property type="entry name" value="NAD(P)-binding Rossmann-like Domain"/>
    <property type="match status" value="1"/>
</dbReference>
<proteinExistence type="inferred from homology"/>
<evidence type="ECO:0000256" key="2">
    <source>
        <dbReference type="ARBA" id="ARBA00007637"/>
    </source>
</evidence>
<gene>
    <name evidence="7" type="ORF">SAMN04244553_2267</name>
</gene>
<dbReference type="Proteomes" id="UP000219565">
    <property type="component" value="Unassembled WGS sequence"/>
</dbReference>